<dbReference type="OrthoDB" id="7331469at2759"/>
<evidence type="ECO:0000313" key="1">
    <source>
        <dbReference type="EMBL" id="TNN62137.1"/>
    </source>
</evidence>
<gene>
    <name evidence="1" type="ORF">EYF80_027627</name>
</gene>
<reference evidence="1 2" key="1">
    <citation type="submission" date="2019-03" db="EMBL/GenBank/DDBJ databases">
        <title>First draft genome of Liparis tanakae, snailfish: a comprehensive survey of snailfish specific genes.</title>
        <authorList>
            <person name="Kim W."/>
            <person name="Song I."/>
            <person name="Jeong J.-H."/>
            <person name="Kim D."/>
            <person name="Kim S."/>
            <person name="Ryu S."/>
            <person name="Song J.Y."/>
            <person name="Lee S.K."/>
        </authorList>
    </citation>
    <scope>NUCLEOTIDE SEQUENCE [LARGE SCALE GENOMIC DNA]</scope>
    <source>
        <tissue evidence="1">Muscle</tissue>
    </source>
</reference>
<keyword evidence="2" id="KW-1185">Reference proteome</keyword>
<dbReference type="EMBL" id="SRLO01000300">
    <property type="protein sequence ID" value="TNN62137.1"/>
    <property type="molecule type" value="Genomic_DNA"/>
</dbReference>
<proteinExistence type="predicted"/>
<protein>
    <submittedName>
        <fullName evidence="1">Uncharacterized protein</fullName>
    </submittedName>
</protein>
<sequence length="298" mass="33074">MAHRWAMEAVQRRTSSARYISHHTSPKYQYPISSLAKEKGITRVATKMSADAKDTKNKFCGALRARLVNTAMTTSTLPNTVSEIMIPTSTLSGRATRRLYGAASGRLWLVWLSNPIGVDWPTSCVSSSEVYKYHHLEPESYSVIPVFSDTLGKGKVREGNPREPGRTGHARLLKLSKYWCRPDRHLEARSRCRISKPRGFRLQASKRDACQQKSLLEASGPKGPKGSSTGAEAGCWWAGGQLTRRQVADKEGCEWFAGNFSDDITLGFSLKCCRDLLREQRTLMGGDGGNEMATVRSN</sequence>
<dbReference type="Proteomes" id="UP000314294">
    <property type="component" value="Unassembled WGS sequence"/>
</dbReference>
<evidence type="ECO:0000313" key="2">
    <source>
        <dbReference type="Proteomes" id="UP000314294"/>
    </source>
</evidence>
<dbReference type="AlphaFoldDB" id="A0A4Z2H899"/>
<name>A0A4Z2H899_9TELE</name>
<organism evidence="1 2">
    <name type="scientific">Liparis tanakae</name>
    <name type="common">Tanaka's snailfish</name>
    <dbReference type="NCBI Taxonomy" id="230148"/>
    <lineage>
        <taxon>Eukaryota</taxon>
        <taxon>Metazoa</taxon>
        <taxon>Chordata</taxon>
        <taxon>Craniata</taxon>
        <taxon>Vertebrata</taxon>
        <taxon>Euteleostomi</taxon>
        <taxon>Actinopterygii</taxon>
        <taxon>Neopterygii</taxon>
        <taxon>Teleostei</taxon>
        <taxon>Neoteleostei</taxon>
        <taxon>Acanthomorphata</taxon>
        <taxon>Eupercaria</taxon>
        <taxon>Perciformes</taxon>
        <taxon>Cottioidei</taxon>
        <taxon>Cottales</taxon>
        <taxon>Liparidae</taxon>
        <taxon>Liparis</taxon>
    </lineage>
</organism>
<accession>A0A4Z2H899</accession>
<comment type="caution">
    <text evidence="1">The sequence shown here is derived from an EMBL/GenBank/DDBJ whole genome shotgun (WGS) entry which is preliminary data.</text>
</comment>